<dbReference type="PANTHER" id="PTHR42796">
    <property type="entry name" value="FUMARYLACETOACETATE HYDROLASE DOMAIN-CONTAINING PROTEIN 2A-RELATED"/>
    <property type="match status" value="1"/>
</dbReference>
<dbReference type="Pfam" id="PF10370">
    <property type="entry name" value="Rv2993c-like_N"/>
    <property type="match status" value="1"/>
</dbReference>
<dbReference type="Proteomes" id="UP001597183">
    <property type="component" value="Unassembled WGS sequence"/>
</dbReference>
<dbReference type="SUPFAM" id="SSF56529">
    <property type="entry name" value="FAH"/>
    <property type="match status" value="1"/>
</dbReference>
<evidence type="ECO:0000313" key="5">
    <source>
        <dbReference type="EMBL" id="MFD1369591.1"/>
    </source>
</evidence>
<protein>
    <submittedName>
        <fullName evidence="5">Fumarylacetoacetate hydrolase family protein</fullName>
        <ecNumber evidence="5">3.7.-.-</ecNumber>
    </submittedName>
</protein>
<dbReference type="Gene3D" id="3.90.850.10">
    <property type="entry name" value="Fumarylacetoacetase-like, C-terminal domain"/>
    <property type="match status" value="1"/>
</dbReference>
<feature type="domain" description="Rv2993c-like N-terminal" evidence="4">
    <location>
        <begin position="1"/>
        <end position="51"/>
    </location>
</feature>
<dbReference type="PANTHER" id="PTHR42796:SF4">
    <property type="entry name" value="FUMARYLACETOACETATE HYDROLASE DOMAIN-CONTAINING PROTEIN 2A"/>
    <property type="match status" value="1"/>
</dbReference>
<dbReference type="InterPro" id="IPR051121">
    <property type="entry name" value="FAH"/>
</dbReference>
<gene>
    <name evidence="5" type="ORF">ACFQ5G_29990</name>
</gene>
<dbReference type="RefSeq" id="WP_317792244.1">
    <property type="nucleotide sequence ID" value="NZ_AP028461.1"/>
</dbReference>
<dbReference type="Pfam" id="PF01557">
    <property type="entry name" value="FAA_hydrolase"/>
    <property type="match status" value="1"/>
</dbReference>
<feature type="domain" description="Fumarylacetoacetase-like C-terminal" evidence="3">
    <location>
        <begin position="58"/>
        <end position="251"/>
    </location>
</feature>
<organism evidence="5 6">
    <name type="scientific">Actinoplanes sichuanensis</name>
    <dbReference type="NCBI Taxonomy" id="512349"/>
    <lineage>
        <taxon>Bacteria</taxon>
        <taxon>Bacillati</taxon>
        <taxon>Actinomycetota</taxon>
        <taxon>Actinomycetes</taxon>
        <taxon>Micromonosporales</taxon>
        <taxon>Micromonosporaceae</taxon>
        <taxon>Actinoplanes</taxon>
    </lineage>
</organism>
<dbReference type="EC" id="3.7.-.-" evidence="5"/>
<keyword evidence="2" id="KW-0479">Metal-binding</keyword>
<evidence type="ECO:0000313" key="6">
    <source>
        <dbReference type="Proteomes" id="UP001597183"/>
    </source>
</evidence>
<sequence>MRYARIRLDGRPVHAEIDGDIAHLLDGSPVDGKPRRTGSSVPLGGVDFLPPVIPGVFYAVGLNYRAHIEHYGKPVPDRPEVGYRANNALTGARLPIVKPAEVKGRFEAEGELVAVIGRTLRRAGRAEAQESILGWTIGNDVSAREWQHHDRTFWRSKNSDTFKPMGPWIETDVDPLVQTTTVRIDGVVKAEFATGDMVFDPFDYLVEMTKYLTLHPGDVLWMGADSTVQLEPGSTVDIEITGIGTLSNPVVDERGTPHVQ</sequence>
<reference evidence="6" key="1">
    <citation type="journal article" date="2019" name="Int. J. Syst. Evol. Microbiol.">
        <title>The Global Catalogue of Microorganisms (GCM) 10K type strain sequencing project: providing services to taxonomists for standard genome sequencing and annotation.</title>
        <authorList>
            <consortium name="The Broad Institute Genomics Platform"/>
            <consortium name="The Broad Institute Genome Sequencing Center for Infectious Disease"/>
            <person name="Wu L."/>
            <person name="Ma J."/>
        </authorList>
    </citation>
    <scope>NUCLEOTIDE SEQUENCE [LARGE SCALE GENOMIC DNA]</scope>
    <source>
        <strain evidence="6">CCM 7526</strain>
    </source>
</reference>
<evidence type="ECO:0000256" key="1">
    <source>
        <dbReference type="ARBA" id="ARBA00010211"/>
    </source>
</evidence>
<keyword evidence="6" id="KW-1185">Reference proteome</keyword>
<evidence type="ECO:0000259" key="3">
    <source>
        <dbReference type="Pfam" id="PF01557"/>
    </source>
</evidence>
<dbReference type="InterPro" id="IPR011234">
    <property type="entry name" value="Fumarylacetoacetase-like_C"/>
</dbReference>
<name>A0ABW4AGX4_9ACTN</name>
<evidence type="ECO:0000256" key="2">
    <source>
        <dbReference type="ARBA" id="ARBA00022723"/>
    </source>
</evidence>
<proteinExistence type="inferred from homology"/>
<evidence type="ECO:0000259" key="4">
    <source>
        <dbReference type="Pfam" id="PF10370"/>
    </source>
</evidence>
<keyword evidence="5" id="KW-0378">Hydrolase</keyword>
<dbReference type="EMBL" id="JBHTMK010000040">
    <property type="protein sequence ID" value="MFD1369591.1"/>
    <property type="molecule type" value="Genomic_DNA"/>
</dbReference>
<dbReference type="InterPro" id="IPR036663">
    <property type="entry name" value="Fumarylacetoacetase_C_sf"/>
</dbReference>
<dbReference type="InterPro" id="IPR018833">
    <property type="entry name" value="Rv2993c-like_N"/>
</dbReference>
<comment type="similarity">
    <text evidence="1">Belongs to the FAH family.</text>
</comment>
<accession>A0ABW4AGX4</accession>
<comment type="caution">
    <text evidence="5">The sequence shown here is derived from an EMBL/GenBank/DDBJ whole genome shotgun (WGS) entry which is preliminary data.</text>
</comment>
<dbReference type="GO" id="GO:0016787">
    <property type="term" value="F:hydrolase activity"/>
    <property type="evidence" value="ECO:0007669"/>
    <property type="project" value="UniProtKB-KW"/>
</dbReference>